<dbReference type="GO" id="GO:0015074">
    <property type="term" value="P:DNA integration"/>
    <property type="evidence" value="ECO:0007669"/>
    <property type="project" value="UniProtKB-KW"/>
</dbReference>
<dbReference type="InterPro" id="IPR003489">
    <property type="entry name" value="RHF/RaiA"/>
</dbReference>
<evidence type="ECO:0000256" key="8">
    <source>
        <dbReference type="ARBA" id="ARBA00023306"/>
    </source>
</evidence>
<evidence type="ECO:0000313" key="13">
    <source>
        <dbReference type="Proteomes" id="UP000823769"/>
    </source>
</evidence>
<dbReference type="Gene3D" id="3.30.160.100">
    <property type="entry name" value="Ribosome hibernation promotion factor-like"/>
    <property type="match status" value="1"/>
</dbReference>
<dbReference type="EMBL" id="JADILW010000005">
    <property type="protein sequence ID" value="MBO8479537.1"/>
    <property type="molecule type" value="Genomic_DNA"/>
</dbReference>
<evidence type="ECO:0000259" key="11">
    <source>
        <dbReference type="PROSITE" id="PS51900"/>
    </source>
</evidence>
<evidence type="ECO:0000313" key="12">
    <source>
        <dbReference type="EMBL" id="MBO8479537.1"/>
    </source>
</evidence>
<dbReference type="AlphaFoldDB" id="A0A9D9NN27"/>
<evidence type="ECO:0000259" key="10">
    <source>
        <dbReference type="PROSITE" id="PS51898"/>
    </source>
</evidence>
<keyword evidence="5" id="KW-0229">DNA integration</keyword>
<dbReference type="InterPro" id="IPR036567">
    <property type="entry name" value="RHF-like"/>
</dbReference>
<gene>
    <name evidence="12" type="ORF">IAB76_00275</name>
</gene>
<dbReference type="PROSITE" id="PS51898">
    <property type="entry name" value="TYR_RECOMBINASE"/>
    <property type="match status" value="1"/>
</dbReference>
<keyword evidence="6 9" id="KW-0238">DNA-binding</keyword>
<comment type="caution">
    <text evidence="12">The sequence shown here is derived from an EMBL/GenBank/DDBJ whole genome shotgun (WGS) entry which is preliminary data.</text>
</comment>
<dbReference type="SUPFAM" id="SSF56349">
    <property type="entry name" value="DNA breaking-rejoining enzymes"/>
    <property type="match status" value="1"/>
</dbReference>
<dbReference type="InterPro" id="IPR002104">
    <property type="entry name" value="Integrase_catalytic"/>
</dbReference>
<dbReference type="GO" id="GO:0003677">
    <property type="term" value="F:DNA binding"/>
    <property type="evidence" value="ECO:0007669"/>
    <property type="project" value="UniProtKB-UniRule"/>
</dbReference>
<reference evidence="12" key="2">
    <citation type="journal article" date="2021" name="PeerJ">
        <title>Extensive microbial diversity within the chicken gut microbiome revealed by metagenomics and culture.</title>
        <authorList>
            <person name="Gilroy R."/>
            <person name="Ravi A."/>
            <person name="Getino M."/>
            <person name="Pursley I."/>
            <person name="Horton D.L."/>
            <person name="Alikhan N.F."/>
            <person name="Baker D."/>
            <person name="Gharbi K."/>
            <person name="Hall N."/>
            <person name="Watson M."/>
            <person name="Adriaenssens E.M."/>
            <person name="Foster-Nyarko E."/>
            <person name="Jarju S."/>
            <person name="Secka A."/>
            <person name="Antonio M."/>
            <person name="Oren A."/>
            <person name="Chaudhuri R.R."/>
            <person name="La Ragione R."/>
            <person name="Hildebrand F."/>
            <person name="Pallen M.J."/>
        </authorList>
    </citation>
    <scope>NUCLEOTIDE SEQUENCE</scope>
    <source>
        <strain evidence="12">B3-1481</strain>
    </source>
</reference>
<evidence type="ECO:0000256" key="5">
    <source>
        <dbReference type="ARBA" id="ARBA00022908"/>
    </source>
</evidence>
<comment type="subcellular location">
    <subcellularLocation>
        <location evidence="1">Cytoplasm</location>
    </subcellularLocation>
</comment>
<dbReference type="InterPro" id="IPR044068">
    <property type="entry name" value="CB"/>
</dbReference>
<dbReference type="InterPro" id="IPR011010">
    <property type="entry name" value="DNA_brk_join_enz"/>
</dbReference>
<dbReference type="PANTHER" id="PTHR30349:SF77">
    <property type="entry name" value="TYROSINE RECOMBINASE XERC"/>
    <property type="match status" value="1"/>
</dbReference>
<evidence type="ECO:0000256" key="9">
    <source>
        <dbReference type="PROSITE-ProRule" id="PRU01248"/>
    </source>
</evidence>
<dbReference type="PROSITE" id="PS51900">
    <property type="entry name" value="CB"/>
    <property type="match status" value="1"/>
</dbReference>
<evidence type="ECO:0000256" key="2">
    <source>
        <dbReference type="ARBA" id="ARBA00022490"/>
    </source>
</evidence>
<dbReference type="Gene3D" id="1.10.443.10">
    <property type="entry name" value="Intergrase catalytic core"/>
    <property type="match status" value="1"/>
</dbReference>
<evidence type="ECO:0000256" key="1">
    <source>
        <dbReference type="ARBA" id="ARBA00004496"/>
    </source>
</evidence>
<name>A0A9D9NN27_9BACT</name>
<dbReference type="InterPro" id="IPR004107">
    <property type="entry name" value="Integrase_SAM-like_N"/>
</dbReference>
<organism evidence="12 13">
    <name type="scientific">Candidatus Cryptobacteroides avistercoris</name>
    <dbReference type="NCBI Taxonomy" id="2840758"/>
    <lineage>
        <taxon>Bacteria</taxon>
        <taxon>Pseudomonadati</taxon>
        <taxon>Bacteroidota</taxon>
        <taxon>Bacteroidia</taxon>
        <taxon>Bacteroidales</taxon>
        <taxon>Candidatus Cryptobacteroides</taxon>
    </lineage>
</organism>
<dbReference type="GO" id="GO:0007059">
    <property type="term" value="P:chromosome segregation"/>
    <property type="evidence" value="ECO:0007669"/>
    <property type="project" value="UniProtKB-KW"/>
</dbReference>
<keyword evidence="7" id="KW-0233">DNA recombination</keyword>
<reference evidence="12" key="1">
    <citation type="submission" date="2020-10" db="EMBL/GenBank/DDBJ databases">
        <authorList>
            <person name="Gilroy R."/>
        </authorList>
    </citation>
    <scope>NUCLEOTIDE SEQUENCE</scope>
    <source>
        <strain evidence="12">B3-1481</strain>
    </source>
</reference>
<dbReference type="PANTHER" id="PTHR30349">
    <property type="entry name" value="PHAGE INTEGRASE-RELATED"/>
    <property type="match status" value="1"/>
</dbReference>
<dbReference type="InterPro" id="IPR050090">
    <property type="entry name" value="Tyrosine_recombinase_XerCD"/>
</dbReference>
<dbReference type="GO" id="GO:0005737">
    <property type="term" value="C:cytoplasm"/>
    <property type="evidence" value="ECO:0007669"/>
    <property type="project" value="UniProtKB-SubCell"/>
</dbReference>
<dbReference type="Pfam" id="PF00589">
    <property type="entry name" value="Phage_integrase"/>
    <property type="match status" value="1"/>
</dbReference>
<evidence type="ECO:0000256" key="4">
    <source>
        <dbReference type="ARBA" id="ARBA00022829"/>
    </source>
</evidence>
<dbReference type="InterPro" id="IPR013762">
    <property type="entry name" value="Integrase-like_cat_sf"/>
</dbReference>
<evidence type="ECO:0000256" key="6">
    <source>
        <dbReference type="ARBA" id="ARBA00023125"/>
    </source>
</evidence>
<evidence type="ECO:0000256" key="3">
    <source>
        <dbReference type="ARBA" id="ARBA00022618"/>
    </source>
</evidence>
<dbReference type="SUPFAM" id="SSF69754">
    <property type="entry name" value="Ribosome binding protein Y (YfiA homologue)"/>
    <property type="match status" value="1"/>
</dbReference>
<accession>A0A9D9NN27</accession>
<feature type="domain" description="Tyr recombinase" evidence="10">
    <location>
        <begin position="100"/>
        <end position="289"/>
    </location>
</feature>
<proteinExistence type="predicted"/>
<dbReference type="GO" id="GO:0051301">
    <property type="term" value="P:cell division"/>
    <property type="evidence" value="ECO:0007669"/>
    <property type="project" value="UniProtKB-KW"/>
</dbReference>
<dbReference type="InterPro" id="IPR010998">
    <property type="entry name" value="Integrase_recombinase_N"/>
</dbReference>
<dbReference type="Proteomes" id="UP000823769">
    <property type="component" value="Unassembled WGS sequence"/>
</dbReference>
<keyword evidence="3" id="KW-0132">Cell division</keyword>
<dbReference type="GO" id="GO:0006310">
    <property type="term" value="P:DNA recombination"/>
    <property type="evidence" value="ECO:0007669"/>
    <property type="project" value="UniProtKB-KW"/>
</dbReference>
<evidence type="ECO:0000256" key="7">
    <source>
        <dbReference type="ARBA" id="ARBA00023172"/>
    </source>
</evidence>
<dbReference type="Pfam" id="PF02482">
    <property type="entry name" value="Ribosomal_S30AE"/>
    <property type="match status" value="1"/>
</dbReference>
<feature type="domain" description="Core-binding (CB)" evidence="11">
    <location>
        <begin position="1"/>
        <end position="79"/>
    </location>
</feature>
<keyword evidence="8" id="KW-0131">Cell cycle</keyword>
<dbReference type="Pfam" id="PF02899">
    <property type="entry name" value="Phage_int_SAM_1"/>
    <property type="match status" value="1"/>
</dbReference>
<sequence>MMLDGYIAYIGGIRRYSPRTCEVYRAVLEEYVAFAGGEEIPDRQTVRAYEVHLLDDRGESARTVNLHLSVLSGYCRYLLKQGVLQSNPVHLVKRPKEDKRLVEFYRSESMQEYFENSRGVPEFGDYAASLRHLVISLLFGTGIRRSELIALNRNSVDLGRRVMHVRGKGNKMREIPLTSSVCDEISLYLQKLDSLKCADVRPDAALLQTERGGRLYPVFVDRAVKKELGGVAGISGRKSPHVLRHTLATELLDNGADLNSIKELLGHSSLAATQVYTHNSIERLKNVYNNAHPRAKNGGNMEIKVKSLKFDAGERLTAFVEKKVSRLSKFFDGVAQEAEVVLEDTKDGKRAKIQIRIPGDSLIIDRAADTFENAITECVDAMKEKLTRAKEKKYEK</sequence>
<keyword evidence="4" id="KW-0159">Chromosome partition</keyword>
<protein>
    <submittedName>
        <fullName evidence="12">Tyrosine-type recombinase/integrase</fullName>
    </submittedName>
</protein>
<dbReference type="Gene3D" id="1.10.150.130">
    <property type="match status" value="1"/>
</dbReference>
<keyword evidence="2" id="KW-0963">Cytoplasm</keyword>